<dbReference type="Proteomes" id="UP000003028">
    <property type="component" value="Unassembled WGS sequence"/>
</dbReference>
<dbReference type="EMBL" id="ACLK02000002">
    <property type="protein sequence ID" value="EFY08932.1"/>
    <property type="molecule type" value="Genomic_DNA"/>
</dbReference>
<evidence type="ECO:0000256" key="1">
    <source>
        <dbReference type="ARBA" id="ARBA00007378"/>
    </source>
</evidence>
<dbReference type="PANTHER" id="PTHR33797">
    <property type="entry name" value="ORGANIC HYDROPEROXIDE RESISTANCE PROTEIN-LIKE"/>
    <property type="match status" value="1"/>
</dbReference>
<protein>
    <submittedName>
        <fullName evidence="2">Peroxiredoxin, Ohr subfamily</fullName>
    </submittedName>
</protein>
<dbReference type="AlphaFoldDB" id="E7FVL2"/>
<accession>E7FVL2</accession>
<gene>
    <name evidence="2" type="ORF">HMPREF0357_11039</name>
</gene>
<comment type="similarity">
    <text evidence="1">Belongs to the OsmC/Ohr family.</text>
</comment>
<dbReference type="Gene3D" id="3.30.300.20">
    <property type="match status" value="1"/>
</dbReference>
<dbReference type="PANTHER" id="PTHR33797:SF2">
    <property type="entry name" value="ORGANIC HYDROPEROXIDE RESISTANCE PROTEIN-LIKE"/>
    <property type="match status" value="1"/>
</dbReference>
<dbReference type="InterPro" id="IPR015946">
    <property type="entry name" value="KH_dom-like_a/b"/>
</dbReference>
<keyword evidence="3" id="KW-1185">Reference proteome</keyword>
<comment type="caution">
    <text evidence="2">The sequence shown here is derived from an EMBL/GenBank/DDBJ whole genome shotgun (WGS) entry which is preliminary data.</text>
</comment>
<evidence type="ECO:0000313" key="2">
    <source>
        <dbReference type="EMBL" id="EFY08932.1"/>
    </source>
</evidence>
<organism evidence="2 3">
    <name type="scientific">Erysipelothrix rhusiopathiae ATCC 19414</name>
    <dbReference type="NCBI Taxonomy" id="525280"/>
    <lineage>
        <taxon>Bacteria</taxon>
        <taxon>Bacillati</taxon>
        <taxon>Bacillota</taxon>
        <taxon>Erysipelotrichia</taxon>
        <taxon>Erysipelotrichales</taxon>
        <taxon>Erysipelotrichaceae</taxon>
        <taxon>Erysipelothrix</taxon>
    </lineage>
</organism>
<dbReference type="Pfam" id="PF02566">
    <property type="entry name" value="OsmC"/>
    <property type="match status" value="1"/>
</dbReference>
<evidence type="ECO:0000313" key="3">
    <source>
        <dbReference type="Proteomes" id="UP000003028"/>
    </source>
</evidence>
<sequence length="138" mass="15527">MINMTSIYKTTAINETTVPNQTRIEDGLALTMTPPLDQQEGSNPEQLLAMSWATCLNATSQALLKARKLEHNSRVRVEVDLHKEANGVGFYFSAYAYLAVEGFTLEESERLVRQAHERCPVSKLIHGNEHVDVFVESY</sequence>
<dbReference type="STRING" id="1648.A2I91_02195"/>
<dbReference type="GO" id="GO:0006979">
    <property type="term" value="P:response to oxidative stress"/>
    <property type="evidence" value="ECO:0007669"/>
    <property type="project" value="InterPro"/>
</dbReference>
<dbReference type="InterPro" id="IPR003718">
    <property type="entry name" value="OsmC/Ohr_fam"/>
</dbReference>
<reference evidence="2" key="1">
    <citation type="submission" date="2011-01" db="EMBL/GenBank/DDBJ databases">
        <authorList>
            <person name="Muzny D."/>
            <person name="Qin X."/>
            <person name="Buhay C."/>
            <person name="Dugan-Rocha S."/>
            <person name="Ding Y."/>
            <person name="Chen G."/>
            <person name="Hawes A."/>
            <person name="Holder M."/>
            <person name="Jhangiani S."/>
            <person name="Johnson A."/>
            <person name="Khan Z."/>
            <person name="Li Z."/>
            <person name="Liu W."/>
            <person name="Liu X."/>
            <person name="Perez L."/>
            <person name="Shen H."/>
            <person name="Wang Q."/>
            <person name="Watt J."/>
            <person name="Xi L."/>
            <person name="Xin Y."/>
            <person name="Zhou J."/>
            <person name="Deng J."/>
            <person name="Jiang H."/>
            <person name="Liu Y."/>
            <person name="Qu J."/>
            <person name="Song X.-Z."/>
            <person name="Zhang L."/>
            <person name="Villasana D."/>
            <person name="Johnson A."/>
            <person name="Liu J."/>
            <person name="Liyanage D."/>
            <person name="Lorensuhewa L."/>
            <person name="Robinson T."/>
            <person name="Song A."/>
            <person name="Song B.-B."/>
            <person name="Dinh H."/>
            <person name="Thornton R."/>
            <person name="Coyle M."/>
            <person name="Francisco L."/>
            <person name="Jackson L."/>
            <person name="Javaid M."/>
            <person name="Korchina V."/>
            <person name="Kovar C."/>
            <person name="Mata R."/>
            <person name="Mathew T."/>
            <person name="Ngo R."/>
            <person name="Nguyen L."/>
            <person name="Nguyen N."/>
            <person name="Okwuonu G."/>
            <person name="Ongeri F."/>
            <person name="Pham C."/>
            <person name="Simmons D."/>
            <person name="Wilczek-Boney K."/>
            <person name="Hale W."/>
            <person name="Jakkamsetti A."/>
            <person name="Pham P."/>
            <person name="Ruth R."/>
            <person name="San Lucas F."/>
            <person name="Warren J."/>
            <person name="Zhang J."/>
            <person name="Zhao Z."/>
            <person name="Zhou C."/>
            <person name="Zhu D."/>
            <person name="Lee S."/>
            <person name="Bess C."/>
            <person name="Blankenburg K."/>
            <person name="Forbes L."/>
            <person name="Fu Q."/>
            <person name="Gubbala S."/>
            <person name="Hirani K."/>
            <person name="Jayaseelan J.C."/>
            <person name="Lara F."/>
            <person name="Munidasa M."/>
            <person name="Palculict T."/>
            <person name="Patil S."/>
            <person name="Pu L.-L."/>
            <person name="Saada N."/>
            <person name="Tang L."/>
            <person name="Weissenberger G."/>
            <person name="Zhu Y."/>
            <person name="Hemphill L."/>
            <person name="Shang Y."/>
            <person name="Youmans B."/>
            <person name="Ayvaz T."/>
            <person name="Ross M."/>
            <person name="Santibanez J."/>
            <person name="Aqrawi P."/>
            <person name="Gross S."/>
            <person name="Joshi V."/>
            <person name="Fowler G."/>
            <person name="Nazareth L."/>
            <person name="Reid J."/>
            <person name="Worley K."/>
            <person name="Petrosino J."/>
            <person name="Highlander S."/>
            <person name="Gibbs R."/>
        </authorList>
    </citation>
    <scope>NUCLEOTIDE SEQUENCE [LARGE SCALE GENOMIC DNA]</scope>
    <source>
        <strain evidence="2">ATCC 19414</strain>
    </source>
</reference>
<name>E7FVL2_ERYRH</name>
<dbReference type="InterPro" id="IPR019953">
    <property type="entry name" value="OHR"/>
</dbReference>
<dbReference type="SUPFAM" id="SSF82784">
    <property type="entry name" value="OsmC-like"/>
    <property type="match status" value="1"/>
</dbReference>
<proteinExistence type="inferred from homology"/>
<dbReference type="InterPro" id="IPR036102">
    <property type="entry name" value="OsmC/Ohrsf"/>
</dbReference>